<keyword evidence="1 4" id="KW-0808">Transferase</keyword>
<protein>
    <submittedName>
        <fullName evidence="4">GNAT family N-acetyltransferase</fullName>
    </submittedName>
</protein>
<dbReference type="PANTHER" id="PTHR43877:SF1">
    <property type="entry name" value="ACETYLTRANSFERASE"/>
    <property type="match status" value="1"/>
</dbReference>
<evidence type="ECO:0000256" key="1">
    <source>
        <dbReference type="ARBA" id="ARBA00022679"/>
    </source>
</evidence>
<name>A0A1L3JER7_9SPHN</name>
<keyword evidence="2" id="KW-0012">Acyltransferase</keyword>
<dbReference type="PANTHER" id="PTHR43877">
    <property type="entry name" value="AMINOALKYLPHOSPHONATE N-ACETYLTRANSFERASE-RELATED-RELATED"/>
    <property type="match status" value="1"/>
</dbReference>
<dbReference type="InterPro" id="IPR050832">
    <property type="entry name" value="Bact_Acetyltransf"/>
</dbReference>
<evidence type="ECO:0000313" key="5">
    <source>
        <dbReference type="Proteomes" id="UP000242561"/>
    </source>
</evidence>
<evidence type="ECO:0000256" key="2">
    <source>
        <dbReference type="ARBA" id="ARBA00023315"/>
    </source>
</evidence>
<organism evidence="4 5">
    <name type="scientific">Sphingorhabdus lutea</name>
    <dbReference type="NCBI Taxonomy" id="1913578"/>
    <lineage>
        <taxon>Bacteria</taxon>
        <taxon>Pseudomonadati</taxon>
        <taxon>Pseudomonadota</taxon>
        <taxon>Alphaproteobacteria</taxon>
        <taxon>Sphingomonadales</taxon>
        <taxon>Sphingomonadaceae</taxon>
        <taxon>Sphingorhabdus</taxon>
    </lineage>
</organism>
<feature type="domain" description="N-acetyltransferase" evidence="3">
    <location>
        <begin position="1"/>
        <end position="171"/>
    </location>
</feature>
<dbReference type="KEGG" id="sphl:LPB140_06010"/>
<accession>A0A1L3JER7</accession>
<reference evidence="4 5" key="1">
    <citation type="submission" date="2016-11" db="EMBL/GenBank/DDBJ databases">
        <title>Sphingorhabdus sp. LPB0140, isolated from marine environment.</title>
        <authorList>
            <person name="Kim E."/>
            <person name="Yi H."/>
        </authorList>
    </citation>
    <scope>NUCLEOTIDE SEQUENCE [LARGE SCALE GENOMIC DNA]</scope>
    <source>
        <strain evidence="4 5">LPB0140</strain>
    </source>
</reference>
<dbReference type="STRING" id="1913578.LPB140_06010"/>
<dbReference type="Pfam" id="PF00583">
    <property type="entry name" value="Acetyltransf_1"/>
    <property type="match status" value="1"/>
</dbReference>
<dbReference type="Gene3D" id="3.40.630.30">
    <property type="match status" value="1"/>
</dbReference>
<sequence length="179" mass="19653">MKIRLANLDDVPAIKIIMDRAIAELQASFLTKEQLAASTAAMGLDMQLIHDGTYFCVVDDGQIVGCGGWSRRATLYGGSHSGKRDDKLLNPKYDRARIRAMYTHPEHVRRGIGGMIIAKAEQAARDEGFRAIEMAATMAGKPLYLSCGYHIESEWMDTQGAVPVPLATMVKNLSDNLPE</sequence>
<dbReference type="OrthoDB" id="118465at2"/>
<evidence type="ECO:0000313" key="4">
    <source>
        <dbReference type="EMBL" id="APG63638.1"/>
    </source>
</evidence>
<dbReference type="Proteomes" id="UP000242561">
    <property type="component" value="Chromosome"/>
</dbReference>
<dbReference type="CDD" id="cd04301">
    <property type="entry name" value="NAT_SF"/>
    <property type="match status" value="1"/>
</dbReference>
<keyword evidence="5" id="KW-1185">Reference proteome</keyword>
<proteinExistence type="predicted"/>
<gene>
    <name evidence="4" type="ORF">LPB140_06010</name>
</gene>
<evidence type="ECO:0000259" key="3">
    <source>
        <dbReference type="PROSITE" id="PS51186"/>
    </source>
</evidence>
<dbReference type="GO" id="GO:0016747">
    <property type="term" value="F:acyltransferase activity, transferring groups other than amino-acyl groups"/>
    <property type="evidence" value="ECO:0007669"/>
    <property type="project" value="InterPro"/>
</dbReference>
<dbReference type="InterPro" id="IPR000182">
    <property type="entry name" value="GNAT_dom"/>
</dbReference>
<dbReference type="AlphaFoldDB" id="A0A1L3JER7"/>
<dbReference type="InterPro" id="IPR016181">
    <property type="entry name" value="Acyl_CoA_acyltransferase"/>
</dbReference>
<dbReference type="PROSITE" id="PS51186">
    <property type="entry name" value="GNAT"/>
    <property type="match status" value="1"/>
</dbReference>
<dbReference type="RefSeq" id="WP_072560527.1">
    <property type="nucleotide sequence ID" value="NZ_CP018154.1"/>
</dbReference>
<dbReference type="EMBL" id="CP018154">
    <property type="protein sequence ID" value="APG63638.1"/>
    <property type="molecule type" value="Genomic_DNA"/>
</dbReference>
<dbReference type="SUPFAM" id="SSF55729">
    <property type="entry name" value="Acyl-CoA N-acyltransferases (Nat)"/>
    <property type="match status" value="1"/>
</dbReference>